<protein>
    <submittedName>
        <fullName evidence="1">Uncharacterized protein</fullName>
    </submittedName>
</protein>
<evidence type="ECO:0000313" key="1">
    <source>
        <dbReference type="EMBL" id="HHF58224.1"/>
    </source>
</evidence>
<dbReference type="Proteomes" id="UP000886014">
    <property type="component" value="Unassembled WGS sequence"/>
</dbReference>
<sequence length="259" mass="30679">MKELGKYRKDTGILDLCGASEDAIDETVEKEREKLNEIDEIRKEYQNLVSIIHEEIGKGRTTIPGEIFWMLEETNYNMNVSILLALSAYYRHAHLSLRSMLEFSLLSVYFCDHPIEFQRWEDGETSYGISKIYDEYIPKLSCFKDYGKVLERRGKGKLDKLITDIRRLYKNLSAYVHGQGIEKREAKPSSTFPTRRITTYDKGKFNQWFDHLKRVFESCSTILIINYWNFPVDKLKMFKMLSQEQVETLLDFLNYEQNR</sequence>
<proteinExistence type="predicted"/>
<comment type="caution">
    <text evidence="1">The sequence shown here is derived from an EMBL/GenBank/DDBJ whole genome shotgun (WGS) entry which is preliminary data.</text>
</comment>
<dbReference type="EMBL" id="DRTV01000154">
    <property type="protein sequence ID" value="HHF58224.1"/>
    <property type="molecule type" value="Genomic_DNA"/>
</dbReference>
<dbReference type="AlphaFoldDB" id="A0A7C5I4M8"/>
<name>A0A7C5I4M8_UNCW3</name>
<accession>A0A7C5I4M8</accession>
<reference evidence="1" key="1">
    <citation type="journal article" date="2020" name="mSystems">
        <title>Genome- and Community-Level Interaction Insights into Carbon Utilization and Element Cycling Functions of Hydrothermarchaeota in Hydrothermal Sediment.</title>
        <authorList>
            <person name="Zhou Z."/>
            <person name="Liu Y."/>
            <person name="Xu W."/>
            <person name="Pan J."/>
            <person name="Luo Z.H."/>
            <person name="Li M."/>
        </authorList>
    </citation>
    <scope>NUCLEOTIDE SEQUENCE [LARGE SCALE GENOMIC DNA]</scope>
    <source>
        <strain evidence="1">HyVt-94</strain>
    </source>
</reference>
<gene>
    <name evidence="1" type="ORF">ENL41_02240</name>
</gene>
<organism evidence="1">
    <name type="scientific">candidate division WOR-3 bacterium</name>
    <dbReference type="NCBI Taxonomy" id="2052148"/>
    <lineage>
        <taxon>Bacteria</taxon>
        <taxon>Bacteria division WOR-3</taxon>
    </lineage>
</organism>